<accession>A0A0A2V1F5</accession>
<gene>
    <name evidence="2" type="ORF">PAAG_11603</name>
</gene>
<keyword evidence="3" id="KW-1185">Reference proteome</keyword>
<evidence type="ECO:0000256" key="1">
    <source>
        <dbReference type="SAM" id="MobiDB-lite"/>
    </source>
</evidence>
<name>A0A0A2V1F5_PARBA</name>
<feature type="compositionally biased region" description="Polar residues" evidence="1">
    <location>
        <begin position="82"/>
        <end position="95"/>
    </location>
</feature>
<evidence type="ECO:0000313" key="3">
    <source>
        <dbReference type="Proteomes" id="UP000002059"/>
    </source>
</evidence>
<dbReference type="VEuPathDB" id="FungiDB:PAAG_11603"/>
<dbReference type="AlphaFoldDB" id="A0A0A2V1F5"/>
<dbReference type="Proteomes" id="UP000002059">
    <property type="component" value="Partially assembled WGS sequence"/>
</dbReference>
<evidence type="ECO:0000313" key="2">
    <source>
        <dbReference type="EMBL" id="KGQ01621.1"/>
    </source>
</evidence>
<proteinExistence type="predicted"/>
<feature type="region of interest" description="Disordered" evidence="1">
    <location>
        <begin position="53"/>
        <end position="95"/>
    </location>
</feature>
<dbReference type="GeneID" id="26970542"/>
<feature type="compositionally biased region" description="Basic and acidic residues" evidence="1">
    <location>
        <begin position="53"/>
        <end position="62"/>
    </location>
</feature>
<sequence length="95" mass="10652">MQDQLFLTPAAITRRSPCPPALCPDLNRYAMTKRKPSDFRADFGGLSSLQEIQQRRERERKASGTSISTAWRPQPRLPLARHQTSGSLDTSSPVN</sequence>
<dbReference type="RefSeq" id="XP_015703131.1">
    <property type="nucleotide sequence ID" value="XM_015847222.1"/>
</dbReference>
<dbReference type="KEGG" id="pbl:PAAG_11603"/>
<dbReference type="EMBL" id="KN293998">
    <property type="protein sequence ID" value="KGQ01621.1"/>
    <property type="molecule type" value="Genomic_DNA"/>
</dbReference>
<reference evidence="2 3" key="1">
    <citation type="journal article" date="2011" name="PLoS Genet.">
        <title>Comparative genomic analysis of human fungal pathogens causing paracoccidioidomycosis.</title>
        <authorList>
            <person name="Desjardins C.A."/>
            <person name="Champion M.D."/>
            <person name="Holder J.W."/>
            <person name="Muszewska A."/>
            <person name="Goldberg J."/>
            <person name="Bailao A.M."/>
            <person name="Brigido M.M."/>
            <person name="Ferreira M.E."/>
            <person name="Garcia A.M."/>
            <person name="Grynberg M."/>
            <person name="Gujja S."/>
            <person name="Heiman D.I."/>
            <person name="Henn M.R."/>
            <person name="Kodira C.D."/>
            <person name="Leon-Narvaez H."/>
            <person name="Longo L.V."/>
            <person name="Ma L.J."/>
            <person name="Malavazi I."/>
            <person name="Matsuo A.L."/>
            <person name="Morais F.V."/>
            <person name="Pereira M."/>
            <person name="Rodriguez-Brito S."/>
            <person name="Sakthikumar S."/>
            <person name="Salem-Izacc S.M."/>
            <person name="Sykes S.M."/>
            <person name="Teixeira M.M."/>
            <person name="Vallejo M.C."/>
            <person name="Walter M.E."/>
            <person name="Yandava C."/>
            <person name="Young S."/>
            <person name="Zeng Q."/>
            <person name="Zucker J."/>
            <person name="Felipe M.S."/>
            <person name="Goldman G.H."/>
            <person name="Haas B.J."/>
            <person name="McEwen J.G."/>
            <person name="Nino-Vega G."/>
            <person name="Puccia R."/>
            <person name="San-Blas G."/>
            <person name="Soares C.M."/>
            <person name="Birren B.W."/>
            <person name="Cuomo C.A."/>
        </authorList>
    </citation>
    <scope>NUCLEOTIDE SEQUENCE [LARGE SCALE GENOMIC DNA]</scope>
    <source>
        <strain evidence="3">ATCC MYA-826 / Pb01</strain>
    </source>
</reference>
<protein>
    <submittedName>
        <fullName evidence="2">Uncharacterized protein</fullName>
    </submittedName>
</protein>
<dbReference type="HOGENOM" id="CLU_2373377_0_0_1"/>
<organism evidence="2 3">
    <name type="scientific">Paracoccidioides lutzii (strain ATCC MYA-826 / Pb01)</name>
    <name type="common">Paracoccidioides brasiliensis</name>
    <dbReference type="NCBI Taxonomy" id="502779"/>
    <lineage>
        <taxon>Eukaryota</taxon>
        <taxon>Fungi</taxon>
        <taxon>Dikarya</taxon>
        <taxon>Ascomycota</taxon>
        <taxon>Pezizomycotina</taxon>
        <taxon>Eurotiomycetes</taxon>
        <taxon>Eurotiomycetidae</taxon>
        <taxon>Onygenales</taxon>
        <taxon>Ajellomycetaceae</taxon>
        <taxon>Paracoccidioides</taxon>
    </lineage>
</organism>